<dbReference type="PROSITE" id="PS50110">
    <property type="entry name" value="RESPONSE_REGULATORY"/>
    <property type="match status" value="1"/>
</dbReference>
<dbReference type="GO" id="GO:0000155">
    <property type="term" value="F:phosphorelay sensor kinase activity"/>
    <property type="evidence" value="ECO:0007669"/>
    <property type="project" value="InterPro"/>
</dbReference>
<dbReference type="InterPro" id="IPR003594">
    <property type="entry name" value="HATPase_dom"/>
</dbReference>
<evidence type="ECO:0000256" key="2">
    <source>
        <dbReference type="SAM" id="Phobius"/>
    </source>
</evidence>
<evidence type="ECO:0000256" key="1">
    <source>
        <dbReference type="ARBA" id="ARBA00022553"/>
    </source>
</evidence>
<dbReference type="SMART" id="SM00387">
    <property type="entry name" value="HATPase_c"/>
    <property type="match status" value="1"/>
</dbReference>
<evidence type="ECO:0000259" key="3">
    <source>
        <dbReference type="PROSITE" id="PS50109"/>
    </source>
</evidence>
<dbReference type="SMART" id="SM00448">
    <property type="entry name" value="REC"/>
    <property type="match status" value="1"/>
</dbReference>
<dbReference type="InterPro" id="IPR003661">
    <property type="entry name" value="HisK_dim/P_dom"/>
</dbReference>
<comment type="caution">
    <text evidence="5">The sequence shown here is derived from an EMBL/GenBank/DDBJ whole genome shotgun (WGS) entry which is preliminary data.</text>
</comment>
<dbReference type="InterPro" id="IPR005467">
    <property type="entry name" value="His_kinase_dom"/>
</dbReference>
<feature type="domain" description="Histidine kinase" evidence="3">
    <location>
        <begin position="808"/>
        <end position="1026"/>
    </location>
</feature>
<dbReference type="SUPFAM" id="SSF47384">
    <property type="entry name" value="Homodimeric domain of signal transducing histidine kinase"/>
    <property type="match status" value="1"/>
</dbReference>
<evidence type="ECO:0000259" key="4">
    <source>
        <dbReference type="PROSITE" id="PS50110"/>
    </source>
</evidence>
<dbReference type="InterPro" id="IPR011006">
    <property type="entry name" value="CheY-like_superfamily"/>
</dbReference>
<dbReference type="InterPro" id="IPR004358">
    <property type="entry name" value="Sig_transdc_His_kin-like_C"/>
</dbReference>
<dbReference type="PRINTS" id="PR00344">
    <property type="entry name" value="BCTRLSENSOR"/>
</dbReference>
<dbReference type="AlphaFoldDB" id="A0A1J5TBF0"/>
<accession>A0A1J5TBF0</accession>
<dbReference type="PROSITE" id="PS50109">
    <property type="entry name" value="HIS_KIN"/>
    <property type="match status" value="1"/>
</dbReference>
<name>A0A1J5TBF0_9ZZZZ</name>
<dbReference type="SUPFAM" id="SSF52172">
    <property type="entry name" value="CheY-like"/>
    <property type="match status" value="1"/>
</dbReference>
<dbReference type="InterPro" id="IPR036097">
    <property type="entry name" value="HisK_dim/P_sf"/>
</dbReference>
<keyword evidence="2" id="KW-0472">Membrane</keyword>
<dbReference type="Gene3D" id="3.40.50.2300">
    <property type="match status" value="1"/>
</dbReference>
<reference evidence="5" key="1">
    <citation type="submission" date="2016-10" db="EMBL/GenBank/DDBJ databases">
        <title>Sequence of Gallionella enrichment culture.</title>
        <authorList>
            <person name="Poehlein A."/>
            <person name="Muehling M."/>
            <person name="Daniel R."/>
        </authorList>
    </citation>
    <scope>NUCLEOTIDE SEQUENCE</scope>
</reference>
<dbReference type="InterPro" id="IPR036890">
    <property type="entry name" value="HATPase_C_sf"/>
</dbReference>
<dbReference type="Pfam" id="PF02518">
    <property type="entry name" value="HATPase_c"/>
    <property type="match status" value="1"/>
</dbReference>
<keyword evidence="1" id="KW-0597">Phosphoprotein</keyword>
<organism evidence="5">
    <name type="scientific">mine drainage metagenome</name>
    <dbReference type="NCBI Taxonomy" id="410659"/>
    <lineage>
        <taxon>unclassified sequences</taxon>
        <taxon>metagenomes</taxon>
        <taxon>ecological metagenomes</taxon>
    </lineage>
</organism>
<dbReference type="PANTHER" id="PTHR43065:SF42">
    <property type="entry name" value="TWO-COMPONENT SENSOR PPRA"/>
    <property type="match status" value="1"/>
</dbReference>
<dbReference type="InterPro" id="IPR001789">
    <property type="entry name" value="Sig_transdc_resp-reg_receiver"/>
</dbReference>
<keyword evidence="2" id="KW-0812">Transmembrane</keyword>
<proteinExistence type="predicted"/>
<evidence type="ECO:0000313" key="5">
    <source>
        <dbReference type="EMBL" id="OIR13568.1"/>
    </source>
</evidence>
<feature type="domain" description="Response regulatory" evidence="4">
    <location>
        <begin position="1050"/>
        <end position="1170"/>
    </location>
</feature>
<sequence length="1175" mass="127702">MQSQGLRICRRRAPHQDGIPRVIVGAALWLCMAACGIFPAAMRGASLTSPGEITDAAQIWMLPPDMRAVAQRIHIEGRVDYVDAAWKLLWIGQGNHGTFIQLADTPPALEPGQYVRIDGTLVPDEGLSARRVQVTVLGAQEPVEPVGATGHINDLARLDSRVVSVDAIVDGIQLIDAEHLRLYLVVDDRMIIGWVRPDDPDRLPDLAGRAIRAVGLYSMRLDPTRTNATIELWINRESDIAVTGTIADMPAFASTITPVAEIVQRPAGAWVHVRGRVEARVPGRRIVVRDDTGEIAVESVQRQPPPQGAEVEAVGQVAHAEGRWRLVSGLVRAVSVATTKRPRDGVLSSVGEVRVLSSVDADRHIPVRIAGVVTWSLPKADFFFLQDVTGGVRVRFPRSTMPSPPLCKFMEVSGVTRSDKAGVPEIELQTYRDLGAMNAPVPKVITLAQAMTGREDGQWVEMQGFVQRVVSEGDWRWIHLTSPEGEFVGHLQSPVNFVANPGSLVRLQGVCETVRSPLGDVQLVRLRIPFLHSITIDDDAPADPFDLPAQSIASIDQLAMSGGLRRARVSGVVTLNRSSEHQLTIQDGGRGLLVLTRDAVDMNLGSRVEAVGIVGNEGERTLLRQSTVRLLGSAGIPDPVALPSPEVPARSLDERLVTVEGRLLDVFRSPTDVRLRLLKGDYLYEVLLPRTFASATLPPIGSDLRLTGIYKADYDDSRHLRGFHLELRNLSDVAVVHPPRLWTLRRALIATAVLAVVSLLSFMWVFALRRRVRRQTDQIRTQMERQARLEASVQHAARLESLGLLAGGIAHDFNNLLTIIIGNLGLAMMSESAVTEVGANLQEARRGAARAQELTRQLLTFAKGGMPQRGPTPLEDLVKDAVGSVIRLASGQIEVAYDLASDARPALGDRPQLLQAIQNLALNAVQAMPRGGRLGIALRNVEIGEGNEHALASGRYLELVLEDSGEGISPENLSKVFDPYFTTRKTGSGLGLTAVYSIVRKHGGAVEVSSAKGRGTTVSLWIPSASEAPVEPPAAPVSKAVDAGQKSRPRILLMDDEDSIRLIGSAYLKRKGYEVVVAADGESAVRMFREARASGRSFDLIILDLTVPGGMGGREAIERIRSDDRSVPAIVSSGYSSDPVMADYQKYGFDGCVPKPYELDQLTDAIRRLTERRPT</sequence>
<dbReference type="EMBL" id="MLJW01000014">
    <property type="protein sequence ID" value="OIR13568.1"/>
    <property type="molecule type" value="Genomic_DNA"/>
</dbReference>
<dbReference type="CDD" id="cd00082">
    <property type="entry name" value="HisKA"/>
    <property type="match status" value="1"/>
</dbReference>
<gene>
    <name evidence="5" type="ORF">GALL_53860</name>
</gene>
<dbReference type="SUPFAM" id="SSF55874">
    <property type="entry name" value="ATPase domain of HSP90 chaperone/DNA topoisomerase II/histidine kinase"/>
    <property type="match status" value="1"/>
</dbReference>
<dbReference type="Gene3D" id="1.10.287.130">
    <property type="match status" value="1"/>
</dbReference>
<keyword evidence="2" id="KW-1133">Transmembrane helix</keyword>
<dbReference type="PANTHER" id="PTHR43065">
    <property type="entry name" value="SENSOR HISTIDINE KINASE"/>
    <property type="match status" value="1"/>
</dbReference>
<dbReference type="Gene3D" id="3.30.565.10">
    <property type="entry name" value="Histidine kinase-like ATPase, C-terminal domain"/>
    <property type="match status" value="1"/>
</dbReference>
<feature type="transmembrane region" description="Helical" evidence="2">
    <location>
        <begin position="747"/>
        <end position="768"/>
    </location>
</feature>
<dbReference type="SMART" id="SM00388">
    <property type="entry name" value="HisKA"/>
    <property type="match status" value="1"/>
</dbReference>
<protein>
    <submittedName>
        <fullName evidence="5">Blue-light-activated protein</fullName>
    </submittedName>
</protein>
<dbReference type="Pfam" id="PF00072">
    <property type="entry name" value="Response_reg"/>
    <property type="match status" value="1"/>
</dbReference>
<feature type="transmembrane region" description="Helical" evidence="2">
    <location>
        <begin position="21"/>
        <end position="42"/>
    </location>
</feature>